<feature type="domain" description="Clp R" evidence="1">
    <location>
        <begin position="29"/>
        <end position="89"/>
    </location>
</feature>
<organism evidence="2 3">
    <name type="scientific">Virgisporangium aurantiacum</name>
    <dbReference type="NCBI Taxonomy" id="175570"/>
    <lineage>
        <taxon>Bacteria</taxon>
        <taxon>Bacillati</taxon>
        <taxon>Actinomycetota</taxon>
        <taxon>Actinomycetes</taxon>
        <taxon>Micromonosporales</taxon>
        <taxon>Micromonosporaceae</taxon>
        <taxon>Virgisporangium</taxon>
    </lineage>
</organism>
<evidence type="ECO:0000259" key="1">
    <source>
        <dbReference type="Pfam" id="PF02861"/>
    </source>
</evidence>
<sequence>MTRHRIRYRIGRLLWAMVGDDRIGAVYDRFDADAREVMRLANIERRQLGHPGLADEHILLGLLRHGASSAAALLHAHGLDLETVRAELVTVGPTLAPKADPATALRALGIDIDQVRQRLQATFGSGAVLAAERRVRRRPWWRGGHSRPTPLCVYLLAKRALHFAGDHAADRGDTHVTPQHLLYGLLYDAQDPLGTELGRRGRATLAALGWVPGRPNPLRLLLQTRGVDLARLATDVSGQPR</sequence>
<evidence type="ECO:0000313" key="3">
    <source>
        <dbReference type="Proteomes" id="UP000612585"/>
    </source>
</evidence>
<dbReference type="SUPFAM" id="SSF81923">
    <property type="entry name" value="Double Clp-N motif"/>
    <property type="match status" value="1"/>
</dbReference>
<dbReference type="EMBL" id="BOPG01000133">
    <property type="protein sequence ID" value="GIJ64859.1"/>
    <property type="molecule type" value="Genomic_DNA"/>
</dbReference>
<dbReference type="InterPro" id="IPR004176">
    <property type="entry name" value="Clp_R_N"/>
</dbReference>
<dbReference type="AlphaFoldDB" id="A0A8J3ZJ60"/>
<gene>
    <name evidence="2" type="ORF">Vau01_123750</name>
</gene>
<accession>A0A8J3ZJ60</accession>
<name>A0A8J3ZJ60_9ACTN</name>
<evidence type="ECO:0000313" key="2">
    <source>
        <dbReference type="EMBL" id="GIJ64859.1"/>
    </source>
</evidence>
<dbReference type="Pfam" id="PF02861">
    <property type="entry name" value="Clp_N"/>
    <property type="match status" value="1"/>
</dbReference>
<dbReference type="Proteomes" id="UP000612585">
    <property type="component" value="Unassembled WGS sequence"/>
</dbReference>
<dbReference type="InterPro" id="IPR036628">
    <property type="entry name" value="Clp_N_dom_sf"/>
</dbReference>
<reference evidence="2" key="1">
    <citation type="submission" date="2021-01" db="EMBL/GenBank/DDBJ databases">
        <title>Whole genome shotgun sequence of Virgisporangium aurantiacum NBRC 16421.</title>
        <authorList>
            <person name="Komaki H."/>
            <person name="Tamura T."/>
        </authorList>
    </citation>
    <scope>NUCLEOTIDE SEQUENCE</scope>
    <source>
        <strain evidence="2">NBRC 16421</strain>
    </source>
</reference>
<proteinExistence type="predicted"/>
<dbReference type="Gene3D" id="1.10.1780.10">
    <property type="entry name" value="Clp, N-terminal domain"/>
    <property type="match status" value="2"/>
</dbReference>
<protein>
    <recommendedName>
        <fullName evidence="1">Clp R domain-containing protein</fullName>
    </recommendedName>
</protein>
<comment type="caution">
    <text evidence="2">The sequence shown here is derived from an EMBL/GenBank/DDBJ whole genome shotgun (WGS) entry which is preliminary data.</text>
</comment>
<keyword evidence="3" id="KW-1185">Reference proteome</keyword>